<keyword evidence="2" id="KW-1185">Reference proteome</keyword>
<dbReference type="Proteomes" id="UP000281553">
    <property type="component" value="Unassembled WGS sequence"/>
</dbReference>
<dbReference type="AlphaFoldDB" id="A0A3P7NH96"/>
<reference evidence="1 2" key="1">
    <citation type="submission" date="2018-11" db="EMBL/GenBank/DDBJ databases">
        <authorList>
            <consortium name="Pathogen Informatics"/>
        </authorList>
    </citation>
    <scope>NUCLEOTIDE SEQUENCE [LARGE SCALE GENOMIC DNA]</scope>
</reference>
<gene>
    <name evidence="1" type="ORF">DILT_LOCUS4740</name>
</gene>
<evidence type="ECO:0000313" key="1">
    <source>
        <dbReference type="EMBL" id="VDN08909.1"/>
    </source>
</evidence>
<protein>
    <submittedName>
        <fullName evidence="1">Uncharacterized protein</fullName>
    </submittedName>
</protein>
<dbReference type="EMBL" id="UYRU01046022">
    <property type="protein sequence ID" value="VDN08909.1"/>
    <property type="molecule type" value="Genomic_DNA"/>
</dbReference>
<name>A0A3P7NH96_DIBLA</name>
<sequence length="174" mass="19158">MLIVSELQSIGILGHIMHFAGSGNIGTILGQLTQSTDPGHVSLDVKTTGTFVFEWYPSGAEGVSDDDVFNRERKELVVQILASSFHKLEPITQCLHFTEKMLRSHVEALLRPDCPERAVAMCENLGYELVNQADFVAFAQGRGLSCDPSVGEVNCQYMVKRLSLTNELNATNNE</sequence>
<proteinExistence type="predicted"/>
<accession>A0A3P7NH96</accession>
<evidence type="ECO:0000313" key="2">
    <source>
        <dbReference type="Proteomes" id="UP000281553"/>
    </source>
</evidence>
<organism evidence="1 2">
    <name type="scientific">Dibothriocephalus latus</name>
    <name type="common">Fish tapeworm</name>
    <name type="synonym">Diphyllobothrium latum</name>
    <dbReference type="NCBI Taxonomy" id="60516"/>
    <lineage>
        <taxon>Eukaryota</taxon>
        <taxon>Metazoa</taxon>
        <taxon>Spiralia</taxon>
        <taxon>Lophotrochozoa</taxon>
        <taxon>Platyhelminthes</taxon>
        <taxon>Cestoda</taxon>
        <taxon>Eucestoda</taxon>
        <taxon>Diphyllobothriidea</taxon>
        <taxon>Diphyllobothriidae</taxon>
        <taxon>Dibothriocephalus</taxon>
    </lineage>
</organism>
<dbReference type="OrthoDB" id="416786at2759"/>